<comment type="caution">
    <text evidence="8">The sequence shown here is derived from an EMBL/GenBank/DDBJ whole genome shotgun (WGS) entry which is preliminary data.</text>
</comment>
<evidence type="ECO:0000256" key="5">
    <source>
        <dbReference type="ARBA" id="ARBA00023242"/>
    </source>
</evidence>
<name>A0A9Q1QQD0_9CARY</name>
<dbReference type="Proteomes" id="UP001153076">
    <property type="component" value="Unassembled WGS sequence"/>
</dbReference>
<feature type="compositionally biased region" description="Polar residues" evidence="6">
    <location>
        <begin position="75"/>
        <end position="85"/>
    </location>
</feature>
<sequence>MESYMETQSTSGLLRFRSAPSSLFNEYTHNNTWSDSDKFSGRFGGDELSESYERKPQRLSNSQNGYSGQLPPQYPKQSQMQRSNSLEIDQSMKQGNGGAGLSLDRQSSLPSGFINHLNNHPQNGYTVMRGLGSFRVGNGSNGDESSPRMSRLGMSHLPQIPEIGIENGKEMNTAGFSLPSWNESNADASHLSENGGLLGRPNTLSHHLSLPNTSAEMAVIEKLLHFQDTVPCKVRAKRGCATHPRSIAERVRRNRISERMRKLQDLVPNMDKQTNTADMLDLAVDYIKNLQNQYKVLSDNRAKCKCVNL</sequence>
<evidence type="ECO:0000256" key="4">
    <source>
        <dbReference type="ARBA" id="ARBA00023163"/>
    </source>
</evidence>
<dbReference type="InterPro" id="IPR036638">
    <property type="entry name" value="HLH_DNA-bd_sf"/>
</dbReference>
<keyword evidence="9" id="KW-1185">Reference proteome</keyword>
<evidence type="ECO:0000313" key="9">
    <source>
        <dbReference type="Proteomes" id="UP001153076"/>
    </source>
</evidence>
<evidence type="ECO:0000256" key="3">
    <source>
        <dbReference type="ARBA" id="ARBA00023125"/>
    </source>
</evidence>
<dbReference type="PROSITE" id="PS50888">
    <property type="entry name" value="BHLH"/>
    <property type="match status" value="1"/>
</dbReference>
<dbReference type="GO" id="GO:0000981">
    <property type="term" value="F:DNA-binding transcription factor activity, RNA polymerase II-specific"/>
    <property type="evidence" value="ECO:0007669"/>
    <property type="project" value="TreeGrafter"/>
</dbReference>
<dbReference type="InterPro" id="IPR011598">
    <property type="entry name" value="bHLH_dom"/>
</dbReference>
<dbReference type="Gene3D" id="4.10.280.10">
    <property type="entry name" value="Helix-loop-helix DNA-binding domain"/>
    <property type="match status" value="1"/>
</dbReference>
<feature type="region of interest" description="Disordered" evidence="6">
    <location>
        <begin position="44"/>
        <end position="85"/>
    </location>
</feature>
<dbReference type="SUPFAM" id="SSF47459">
    <property type="entry name" value="HLH, helix-loop-helix DNA-binding domain"/>
    <property type="match status" value="1"/>
</dbReference>
<dbReference type="EMBL" id="JAKOGI010000029">
    <property type="protein sequence ID" value="KAJ8448485.1"/>
    <property type="molecule type" value="Genomic_DNA"/>
</dbReference>
<keyword evidence="2" id="KW-0805">Transcription regulation</keyword>
<feature type="compositionally biased region" description="Polar residues" evidence="6">
    <location>
        <begin position="58"/>
        <end position="67"/>
    </location>
</feature>
<evidence type="ECO:0000256" key="1">
    <source>
        <dbReference type="ARBA" id="ARBA00004123"/>
    </source>
</evidence>
<organism evidence="8 9">
    <name type="scientific">Carnegiea gigantea</name>
    <dbReference type="NCBI Taxonomy" id="171969"/>
    <lineage>
        <taxon>Eukaryota</taxon>
        <taxon>Viridiplantae</taxon>
        <taxon>Streptophyta</taxon>
        <taxon>Embryophyta</taxon>
        <taxon>Tracheophyta</taxon>
        <taxon>Spermatophyta</taxon>
        <taxon>Magnoliopsida</taxon>
        <taxon>eudicotyledons</taxon>
        <taxon>Gunneridae</taxon>
        <taxon>Pentapetalae</taxon>
        <taxon>Caryophyllales</taxon>
        <taxon>Cactineae</taxon>
        <taxon>Cactaceae</taxon>
        <taxon>Cactoideae</taxon>
        <taxon>Echinocereeae</taxon>
        <taxon>Carnegiea</taxon>
    </lineage>
</organism>
<evidence type="ECO:0000256" key="6">
    <source>
        <dbReference type="SAM" id="MobiDB-lite"/>
    </source>
</evidence>
<feature type="domain" description="BHLH" evidence="7">
    <location>
        <begin position="240"/>
        <end position="290"/>
    </location>
</feature>
<comment type="subcellular location">
    <subcellularLocation>
        <location evidence="1">Nucleus</location>
    </subcellularLocation>
</comment>
<evidence type="ECO:0000259" key="7">
    <source>
        <dbReference type="PROSITE" id="PS50888"/>
    </source>
</evidence>
<evidence type="ECO:0000313" key="8">
    <source>
        <dbReference type="EMBL" id="KAJ8448485.1"/>
    </source>
</evidence>
<keyword evidence="3" id="KW-0238">DNA-binding</keyword>
<dbReference type="PANTHER" id="PTHR16223:SF125">
    <property type="entry name" value="OS08G0506700 PROTEIN"/>
    <property type="match status" value="1"/>
</dbReference>
<keyword evidence="4" id="KW-0804">Transcription</keyword>
<dbReference type="SMART" id="SM00353">
    <property type="entry name" value="HLH"/>
    <property type="match status" value="1"/>
</dbReference>
<dbReference type="AlphaFoldDB" id="A0A9Q1QQD0"/>
<dbReference type="GO" id="GO:0005634">
    <property type="term" value="C:nucleus"/>
    <property type="evidence" value="ECO:0007669"/>
    <property type="project" value="UniProtKB-SubCell"/>
</dbReference>
<dbReference type="GO" id="GO:0046983">
    <property type="term" value="F:protein dimerization activity"/>
    <property type="evidence" value="ECO:0007669"/>
    <property type="project" value="InterPro"/>
</dbReference>
<dbReference type="Pfam" id="PF00010">
    <property type="entry name" value="HLH"/>
    <property type="match status" value="1"/>
</dbReference>
<accession>A0A9Q1QQD0</accession>
<dbReference type="FunFam" id="4.10.280.10:FF:000021">
    <property type="entry name" value="Transcription factor bHLH130 family"/>
    <property type="match status" value="1"/>
</dbReference>
<dbReference type="OrthoDB" id="2019494at2759"/>
<proteinExistence type="predicted"/>
<dbReference type="InterPro" id="IPR045843">
    <property type="entry name" value="IND-like"/>
</dbReference>
<evidence type="ECO:0000256" key="2">
    <source>
        <dbReference type="ARBA" id="ARBA00023015"/>
    </source>
</evidence>
<keyword evidence="5" id="KW-0539">Nucleus</keyword>
<reference evidence="8" key="1">
    <citation type="submission" date="2022-04" db="EMBL/GenBank/DDBJ databases">
        <title>Carnegiea gigantea Genome sequencing and assembly v2.</title>
        <authorList>
            <person name="Copetti D."/>
            <person name="Sanderson M.J."/>
            <person name="Burquez A."/>
            <person name="Wojciechowski M.F."/>
        </authorList>
    </citation>
    <scope>NUCLEOTIDE SEQUENCE</scope>
    <source>
        <strain evidence="8">SGP5-SGP5p</strain>
        <tissue evidence="8">Aerial part</tissue>
    </source>
</reference>
<gene>
    <name evidence="8" type="ORF">Cgig2_012129</name>
</gene>
<dbReference type="GO" id="GO:0000978">
    <property type="term" value="F:RNA polymerase II cis-regulatory region sequence-specific DNA binding"/>
    <property type="evidence" value="ECO:0007669"/>
    <property type="project" value="TreeGrafter"/>
</dbReference>
<protein>
    <recommendedName>
        <fullName evidence="7">BHLH domain-containing protein</fullName>
    </recommendedName>
</protein>
<dbReference type="PANTHER" id="PTHR16223">
    <property type="entry name" value="TRANSCRIPTION FACTOR BHLH83-RELATED"/>
    <property type="match status" value="1"/>
</dbReference>